<keyword evidence="1" id="KW-0175">Coiled coil</keyword>
<dbReference type="GO" id="GO:0000455">
    <property type="term" value="P:enzyme-directed rRNA pseudouridine synthesis"/>
    <property type="evidence" value="ECO:0007669"/>
    <property type="project" value="TreeGrafter"/>
</dbReference>
<evidence type="ECO:0000313" key="3">
    <source>
        <dbReference type="EMBL" id="TLS67247.1"/>
    </source>
</evidence>
<reference evidence="3 4" key="1">
    <citation type="journal article" date="2019" name="Appl. Environ. Microbiol.">
        <title>Environmental Evidence and Genomic Insight of Iron-oxidizing Bacteria Preference Towards More Corrosion Resistant Stainless Steel at Higher Salinities.</title>
        <authorList>
            <person name="Garrison C.E."/>
            <person name="Price K.A."/>
            <person name="Field E.K."/>
        </authorList>
    </citation>
    <scope>NUCLEOTIDE SEQUENCE [LARGE SCALE GENOMIC DNA]</scope>
    <source>
        <strain evidence="3 4">P3</strain>
    </source>
</reference>
<organism evidence="3 4">
    <name type="scientific">Mariprofundus erugo</name>
    <dbReference type="NCBI Taxonomy" id="2528639"/>
    <lineage>
        <taxon>Bacteria</taxon>
        <taxon>Pseudomonadati</taxon>
        <taxon>Pseudomonadota</taxon>
        <taxon>Candidatius Mariprofundia</taxon>
        <taxon>Mariprofundales</taxon>
        <taxon>Mariprofundaceae</taxon>
        <taxon>Mariprofundus</taxon>
    </lineage>
</organism>
<dbReference type="PROSITE" id="PS01129">
    <property type="entry name" value="PSI_RLU"/>
    <property type="match status" value="1"/>
</dbReference>
<dbReference type="EMBL" id="VBRY01000006">
    <property type="protein sequence ID" value="TLS67247.1"/>
    <property type="molecule type" value="Genomic_DNA"/>
</dbReference>
<dbReference type="GO" id="GO:0003723">
    <property type="term" value="F:RNA binding"/>
    <property type="evidence" value="ECO:0007669"/>
    <property type="project" value="InterPro"/>
</dbReference>
<dbReference type="InterPro" id="IPR006145">
    <property type="entry name" value="PsdUridine_synth_RsuA/RluA"/>
</dbReference>
<dbReference type="InterPro" id="IPR050188">
    <property type="entry name" value="RluA_PseudoU_synthase"/>
</dbReference>
<dbReference type="Pfam" id="PF00849">
    <property type="entry name" value="PseudoU_synth_2"/>
    <property type="match status" value="1"/>
</dbReference>
<dbReference type="CDD" id="cd02869">
    <property type="entry name" value="PseudoU_synth_RluA_like"/>
    <property type="match status" value="1"/>
</dbReference>
<dbReference type="Proteomes" id="UP000306585">
    <property type="component" value="Unassembled WGS sequence"/>
</dbReference>
<dbReference type="InterPro" id="IPR006224">
    <property type="entry name" value="PsdUridine_synth_RluA-like_CS"/>
</dbReference>
<protein>
    <submittedName>
        <fullName evidence="3">RluA family pseudouridine synthase</fullName>
    </submittedName>
</protein>
<gene>
    <name evidence="3" type="ORF">FEF65_07355</name>
</gene>
<feature type="domain" description="Pseudouridine synthase RsuA/RluA-like" evidence="2">
    <location>
        <begin position="355"/>
        <end position="504"/>
    </location>
</feature>
<accession>A0A5R9GSK4</accession>
<feature type="coiled-coil region" evidence="1">
    <location>
        <begin position="194"/>
        <end position="228"/>
    </location>
</feature>
<evidence type="ECO:0000313" key="4">
    <source>
        <dbReference type="Proteomes" id="UP000306585"/>
    </source>
</evidence>
<comment type="caution">
    <text evidence="3">The sequence shown here is derived from an EMBL/GenBank/DDBJ whole genome shotgun (WGS) entry which is preliminary data.</text>
</comment>
<dbReference type="PANTHER" id="PTHR21600:SF89">
    <property type="entry name" value="RIBOSOMAL LARGE SUBUNIT PSEUDOURIDINE SYNTHASE A"/>
    <property type="match status" value="1"/>
</dbReference>
<dbReference type="GO" id="GO:0140098">
    <property type="term" value="F:catalytic activity, acting on RNA"/>
    <property type="evidence" value="ECO:0007669"/>
    <property type="project" value="UniProtKB-ARBA"/>
</dbReference>
<dbReference type="PANTHER" id="PTHR21600">
    <property type="entry name" value="MITOCHONDRIAL RNA PSEUDOURIDINE SYNTHASE"/>
    <property type="match status" value="1"/>
</dbReference>
<dbReference type="SUPFAM" id="SSF55120">
    <property type="entry name" value="Pseudouridine synthase"/>
    <property type="match status" value="1"/>
</dbReference>
<evidence type="ECO:0000259" key="2">
    <source>
        <dbReference type="Pfam" id="PF00849"/>
    </source>
</evidence>
<keyword evidence="4" id="KW-1185">Reference proteome</keyword>
<dbReference type="AlphaFoldDB" id="A0A5R9GSK4"/>
<dbReference type="Gene3D" id="3.30.2350.10">
    <property type="entry name" value="Pseudouridine synthase"/>
    <property type="match status" value="1"/>
</dbReference>
<sequence length="551" mass="62117">MHLHMLTLFPETPAHGDIPAVMPSPFLNHPHPLAERAARMLQQRLSSAGDDMNRLLSTGTGKMFGVLVVRDQAGHIGYLSAFSGMARGSWHVPGFVPPVFDESLHQSFLPAGRAMLTKLTEQISQLESLPLRAQLGHQISQLQQQRQDAISALKQRHRSNKEQRKMQRLQLQAVACDEREQRMAALALASQHDKREATDTALAWEQRLDAIQQQLETIEQQLLDLKSSRSEQSRALHRQVFGAYRLHNFAGRQQTILHFFADSTPPAGSGDCAAPKLIHYANQHNLQPLAMAEFWWGPSPATGIRHHGHFYPACRGKCRPILPFMLEGIAVEKEPCFGAATHAGELEIIYEDPYLWVINKPAGLMSAPGKEVEDSVYSRLCQRHPEYPELRLVHRLDMGTSGLLLVAKQLRTHKQLQKQFIQHRVEKCYEALLSKVLPAEPAAGEINLPLRVDMDDRPRQMVCHMHGKPARTRWKIIAREQQTTRVHFYPLTGRTHQLRVHAAHRDGLNAAIVGDGLYGDSGKRMLLHARSLCFTHPVSRESLTFETAAPF</sequence>
<evidence type="ECO:0000256" key="1">
    <source>
        <dbReference type="SAM" id="Coils"/>
    </source>
</evidence>
<name>A0A5R9GSK4_9PROT</name>
<dbReference type="InterPro" id="IPR020103">
    <property type="entry name" value="PsdUridine_synth_cat_dom_sf"/>
</dbReference>
<dbReference type="GO" id="GO:0009982">
    <property type="term" value="F:pseudouridine synthase activity"/>
    <property type="evidence" value="ECO:0007669"/>
    <property type="project" value="InterPro"/>
</dbReference>
<proteinExistence type="predicted"/>